<dbReference type="SUPFAM" id="SSF56176">
    <property type="entry name" value="FAD-binding/transporter-associated domain-like"/>
    <property type="match status" value="1"/>
</dbReference>
<evidence type="ECO:0000313" key="6">
    <source>
        <dbReference type="Proteomes" id="UP001500957"/>
    </source>
</evidence>
<dbReference type="Gene3D" id="3.30.390.50">
    <property type="entry name" value="CO dehydrogenase flavoprotein, C-terminal domain"/>
    <property type="match status" value="1"/>
</dbReference>
<keyword evidence="3" id="KW-0560">Oxidoreductase</keyword>
<name>A0ABN1H7G2_9ACTN</name>
<keyword evidence="1" id="KW-0285">Flavoprotein</keyword>
<dbReference type="InterPro" id="IPR036683">
    <property type="entry name" value="CO_DH_flav_C_dom_sf"/>
</dbReference>
<gene>
    <name evidence="5" type="ORF">GCM10009547_39310</name>
</gene>
<sequence length="277" mass="28907">MRPAPFSYLEPGTLDEACQVLADRAGTDPTAVAVLAGGQSLVAQLNARLVRPATVVGIRRLTELTTADRTGDTLHLGAAVTQRTWQQHPLAEQAPLVAAALNHVGHVPTRNRGTLGGSVAFADPTAELPAALLALDAAVRLRSASGERAVPVAEFCTGRFTTVRRPDELLVGLDVPVTTARWAFEQRHYRRHGKVSVAALAQADGSARVALGGVGDTPLLLAVSPDAKADAVVEEAQALLTPSPDHLVSAAYRRRLLDLALTAALENLRGTATGAAA</sequence>
<dbReference type="Gene3D" id="3.30.43.10">
    <property type="entry name" value="Uridine Diphospho-n-acetylenolpyruvylglucosamine Reductase, domain 2"/>
    <property type="match status" value="1"/>
</dbReference>
<dbReference type="SMART" id="SM01092">
    <property type="entry name" value="CO_deh_flav_C"/>
    <property type="match status" value="1"/>
</dbReference>
<reference evidence="5 6" key="1">
    <citation type="journal article" date="2019" name="Int. J. Syst. Evol. Microbiol.">
        <title>The Global Catalogue of Microorganisms (GCM) 10K type strain sequencing project: providing services to taxonomists for standard genome sequencing and annotation.</title>
        <authorList>
            <consortium name="The Broad Institute Genomics Platform"/>
            <consortium name="The Broad Institute Genome Sequencing Center for Infectious Disease"/>
            <person name="Wu L."/>
            <person name="Ma J."/>
        </authorList>
    </citation>
    <scope>NUCLEOTIDE SEQUENCE [LARGE SCALE GENOMIC DNA]</scope>
    <source>
        <strain evidence="5 6">JCM 10671</strain>
    </source>
</reference>
<feature type="domain" description="FAD-binding PCMH-type" evidence="4">
    <location>
        <begin position="1"/>
        <end position="180"/>
    </location>
</feature>
<dbReference type="Gene3D" id="3.30.465.10">
    <property type="match status" value="1"/>
</dbReference>
<evidence type="ECO:0000256" key="3">
    <source>
        <dbReference type="ARBA" id="ARBA00023002"/>
    </source>
</evidence>
<dbReference type="SUPFAM" id="SSF55447">
    <property type="entry name" value="CO dehydrogenase flavoprotein C-terminal domain-like"/>
    <property type="match status" value="1"/>
</dbReference>
<dbReference type="InterPro" id="IPR036318">
    <property type="entry name" value="FAD-bd_PCMH-like_sf"/>
</dbReference>
<dbReference type="InterPro" id="IPR016167">
    <property type="entry name" value="FAD-bd_PCMH_sub1"/>
</dbReference>
<dbReference type="InterPro" id="IPR002346">
    <property type="entry name" value="Mopterin_DH_FAD-bd"/>
</dbReference>
<accession>A0ABN1H7G2</accession>
<keyword evidence="6" id="KW-1185">Reference proteome</keyword>
<dbReference type="InterPro" id="IPR051312">
    <property type="entry name" value="Diverse_Substr_Oxidored"/>
</dbReference>
<protein>
    <submittedName>
        <fullName evidence="5">Xanthine dehydrogenase family protein subunit M</fullName>
    </submittedName>
</protein>
<dbReference type="RefSeq" id="WP_344607933.1">
    <property type="nucleotide sequence ID" value="NZ_BAAAHE010000042.1"/>
</dbReference>
<proteinExistence type="predicted"/>
<dbReference type="PROSITE" id="PS51387">
    <property type="entry name" value="FAD_PCMH"/>
    <property type="match status" value="1"/>
</dbReference>
<dbReference type="InterPro" id="IPR016166">
    <property type="entry name" value="FAD-bd_PCMH"/>
</dbReference>
<comment type="caution">
    <text evidence="5">The sequence shown here is derived from an EMBL/GenBank/DDBJ whole genome shotgun (WGS) entry which is preliminary data.</text>
</comment>
<dbReference type="Pfam" id="PF00941">
    <property type="entry name" value="FAD_binding_5"/>
    <property type="match status" value="1"/>
</dbReference>
<evidence type="ECO:0000313" key="5">
    <source>
        <dbReference type="EMBL" id="GAA0631608.1"/>
    </source>
</evidence>
<dbReference type="EMBL" id="BAAAHE010000042">
    <property type="protein sequence ID" value="GAA0631608.1"/>
    <property type="molecule type" value="Genomic_DNA"/>
</dbReference>
<evidence type="ECO:0000256" key="2">
    <source>
        <dbReference type="ARBA" id="ARBA00022827"/>
    </source>
</evidence>
<dbReference type="InterPro" id="IPR016169">
    <property type="entry name" value="FAD-bd_PCMH_sub2"/>
</dbReference>
<dbReference type="PANTHER" id="PTHR42659:SF2">
    <property type="entry name" value="XANTHINE DEHYDROGENASE SUBUNIT C-RELATED"/>
    <property type="match status" value="1"/>
</dbReference>
<dbReference type="PANTHER" id="PTHR42659">
    <property type="entry name" value="XANTHINE DEHYDROGENASE SUBUNIT C-RELATED"/>
    <property type="match status" value="1"/>
</dbReference>
<dbReference type="Proteomes" id="UP001500957">
    <property type="component" value="Unassembled WGS sequence"/>
</dbReference>
<keyword evidence="2" id="KW-0274">FAD</keyword>
<organism evidence="5 6">
    <name type="scientific">Sporichthya brevicatena</name>
    <dbReference type="NCBI Taxonomy" id="171442"/>
    <lineage>
        <taxon>Bacteria</taxon>
        <taxon>Bacillati</taxon>
        <taxon>Actinomycetota</taxon>
        <taxon>Actinomycetes</taxon>
        <taxon>Sporichthyales</taxon>
        <taxon>Sporichthyaceae</taxon>
        <taxon>Sporichthya</taxon>
    </lineage>
</organism>
<evidence type="ECO:0000256" key="1">
    <source>
        <dbReference type="ARBA" id="ARBA00022630"/>
    </source>
</evidence>
<evidence type="ECO:0000259" key="4">
    <source>
        <dbReference type="PROSITE" id="PS51387"/>
    </source>
</evidence>
<dbReference type="InterPro" id="IPR005107">
    <property type="entry name" value="CO_DH_flav_C"/>
</dbReference>